<dbReference type="AlphaFoldDB" id="A0A1T2XND5"/>
<dbReference type="InterPro" id="IPR036702">
    <property type="entry name" value="ComB-like_sf"/>
</dbReference>
<dbReference type="OrthoDB" id="4913at2"/>
<evidence type="ECO:0000256" key="4">
    <source>
        <dbReference type="ARBA" id="ARBA00021948"/>
    </source>
</evidence>
<evidence type="ECO:0000256" key="2">
    <source>
        <dbReference type="ARBA" id="ARBA00009997"/>
    </source>
</evidence>
<evidence type="ECO:0000256" key="1">
    <source>
        <dbReference type="ARBA" id="ARBA00001946"/>
    </source>
</evidence>
<dbReference type="STRING" id="1324314.BVG16_03165"/>
<dbReference type="PANTHER" id="PTHR37311">
    <property type="entry name" value="2-PHOSPHOSULFOLACTATE PHOSPHATASE-RELATED"/>
    <property type="match status" value="1"/>
</dbReference>
<dbReference type="EC" id="3.1.3.71" evidence="3"/>
<name>A0A1T2XND5_9BACL</name>
<comment type="similarity">
    <text evidence="2">Belongs to the ComB family.</text>
</comment>
<dbReference type="InterPro" id="IPR005238">
    <property type="entry name" value="ComB-like"/>
</dbReference>
<dbReference type="Pfam" id="PF04029">
    <property type="entry name" value="2-ph_phosp"/>
    <property type="match status" value="1"/>
</dbReference>
<keyword evidence="5" id="KW-0378">Hydrolase</keyword>
<proteinExistence type="inferred from homology"/>
<comment type="catalytic activity">
    <reaction evidence="7">
        <text>(2R)-O-phospho-3-sulfolactate + H2O = (2R)-3-sulfolactate + phosphate</text>
        <dbReference type="Rhea" id="RHEA:23416"/>
        <dbReference type="ChEBI" id="CHEBI:15377"/>
        <dbReference type="ChEBI" id="CHEBI:15597"/>
        <dbReference type="ChEBI" id="CHEBI:43474"/>
        <dbReference type="ChEBI" id="CHEBI:58738"/>
        <dbReference type="EC" id="3.1.3.71"/>
    </reaction>
</comment>
<evidence type="ECO:0000256" key="5">
    <source>
        <dbReference type="ARBA" id="ARBA00022801"/>
    </source>
</evidence>
<dbReference type="Gene3D" id="3.90.1560.10">
    <property type="entry name" value="ComB-like"/>
    <property type="match status" value="1"/>
</dbReference>
<reference evidence="8 9" key="1">
    <citation type="submission" date="2017-01" db="EMBL/GenBank/DDBJ databases">
        <title>Genome analysis of Paenibacillus selenitrireducens ES3-24.</title>
        <authorList>
            <person name="Xu D."/>
            <person name="Yao R."/>
            <person name="Zheng S."/>
        </authorList>
    </citation>
    <scope>NUCLEOTIDE SEQUENCE [LARGE SCALE GENOMIC DNA]</scope>
    <source>
        <strain evidence="8 9">ES3-24</strain>
    </source>
</reference>
<dbReference type="Proteomes" id="UP000190188">
    <property type="component" value="Unassembled WGS sequence"/>
</dbReference>
<dbReference type="GO" id="GO:0000287">
    <property type="term" value="F:magnesium ion binding"/>
    <property type="evidence" value="ECO:0007669"/>
    <property type="project" value="InterPro"/>
</dbReference>
<evidence type="ECO:0000313" key="9">
    <source>
        <dbReference type="Proteomes" id="UP000190188"/>
    </source>
</evidence>
<dbReference type="EMBL" id="MSZX01000001">
    <property type="protein sequence ID" value="OPA81328.1"/>
    <property type="molecule type" value="Genomic_DNA"/>
</dbReference>
<accession>A0A1T2XND5</accession>
<dbReference type="GO" id="GO:0050545">
    <property type="term" value="F:sulfopyruvate decarboxylase activity"/>
    <property type="evidence" value="ECO:0007669"/>
    <property type="project" value="TreeGrafter"/>
</dbReference>
<evidence type="ECO:0000256" key="6">
    <source>
        <dbReference type="ARBA" id="ARBA00022842"/>
    </source>
</evidence>
<keyword evidence="9" id="KW-1185">Reference proteome</keyword>
<dbReference type="RefSeq" id="WP_078497060.1">
    <property type="nucleotide sequence ID" value="NZ_MSZX01000001.1"/>
</dbReference>
<evidence type="ECO:0000256" key="7">
    <source>
        <dbReference type="ARBA" id="ARBA00033711"/>
    </source>
</evidence>
<dbReference type="PANTHER" id="PTHR37311:SF1">
    <property type="entry name" value="2-PHOSPHOSULFOLACTATE PHOSPHATASE-RELATED"/>
    <property type="match status" value="1"/>
</dbReference>
<dbReference type="FunFam" id="3.90.1560.10:FF:000001">
    <property type="entry name" value="Probable 2-phosphosulfolactate phosphatase"/>
    <property type="match status" value="1"/>
</dbReference>
<evidence type="ECO:0000313" key="8">
    <source>
        <dbReference type="EMBL" id="OPA81328.1"/>
    </source>
</evidence>
<protein>
    <recommendedName>
        <fullName evidence="4">Probable 2-phosphosulfolactate phosphatase</fullName>
        <ecNumber evidence="3">3.1.3.71</ecNumber>
    </recommendedName>
</protein>
<dbReference type="GO" id="GO:0050532">
    <property type="term" value="F:2-phosphosulfolactate phosphatase activity"/>
    <property type="evidence" value="ECO:0007669"/>
    <property type="project" value="UniProtKB-EC"/>
</dbReference>
<keyword evidence="6" id="KW-0460">Magnesium</keyword>
<dbReference type="SUPFAM" id="SSF142823">
    <property type="entry name" value="ComB-like"/>
    <property type="match status" value="1"/>
</dbReference>
<comment type="cofactor">
    <cofactor evidence="1">
        <name>Mg(2+)</name>
        <dbReference type="ChEBI" id="CHEBI:18420"/>
    </cofactor>
</comment>
<organism evidence="8 9">
    <name type="scientific">Paenibacillus selenitireducens</name>
    <dbReference type="NCBI Taxonomy" id="1324314"/>
    <lineage>
        <taxon>Bacteria</taxon>
        <taxon>Bacillati</taxon>
        <taxon>Bacillota</taxon>
        <taxon>Bacilli</taxon>
        <taxon>Bacillales</taxon>
        <taxon>Paenibacillaceae</taxon>
        <taxon>Paenibacillus</taxon>
    </lineage>
</organism>
<sequence length="249" mass="27010">MHVDVIASVNEARSDDFIHKTAIVIDVLRATSTIITALSHGCKEVLPVETVQQARTCQLPGDWLGGERFCKKIAGFHAGNSPYEYMDEVIRDKKVVLTTTNGTRAIQKSTKATHILAGAFINASVCAGIALSLRKDIVLLCAGAQDVFALEDGLCAGLFVEELIQQNDLAPPLQVNDFGLAMHSAYLQHKDNLVHTLMNCAGGRKLSKIGFAEDVEYCAGMNTVPVVPFVNDQQSMKLFPVTPTLLIRS</sequence>
<evidence type="ECO:0000256" key="3">
    <source>
        <dbReference type="ARBA" id="ARBA00012953"/>
    </source>
</evidence>
<gene>
    <name evidence="8" type="ORF">BVG16_03165</name>
</gene>
<comment type="caution">
    <text evidence="8">The sequence shown here is derived from an EMBL/GenBank/DDBJ whole genome shotgun (WGS) entry which is preliminary data.</text>
</comment>